<dbReference type="WBParaSite" id="jg11730">
    <property type="protein sequence ID" value="jg11730"/>
    <property type="gene ID" value="jg11730"/>
</dbReference>
<dbReference type="InterPro" id="IPR011009">
    <property type="entry name" value="Kinase-like_dom_sf"/>
</dbReference>
<dbReference type="Pfam" id="PF07914">
    <property type="entry name" value="DUF1679"/>
    <property type="match status" value="1"/>
</dbReference>
<dbReference type="InterPro" id="IPR012877">
    <property type="entry name" value="Dhs-27"/>
</dbReference>
<proteinExistence type="predicted"/>
<dbReference type="PANTHER" id="PTHR23020:SF41">
    <property type="entry name" value="AMINOGLYCOSIDE PHOSPHOTRANSFERASE DOMAIN-CONTAINING PROTEIN"/>
    <property type="match status" value="1"/>
</dbReference>
<dbReference type="InterPro" id="IPR052961">
    <property type="entry name" value="Oxido-Kinase-like_Enzymes"/>
</dbReference>
<sequence>MTDSISGTPFSLQFVLAKLQEAGVNNRCLQQNLVNFDVEDITNGAAFMSHIFKLNLHWNMTTATELFKEVSDSDLHDAELKKAQEEHPDNAEEFLTLAHSREILFYQLFPTYEKTLKLPKFYYGFEFSEKHTDGLIIMEDLTPKATTIKMLPGMNDEQVLSMMDELARIHTVSWKHPDWMTQLVNLERSEEFMCFTRTVTESLKQLKPEWFAELVDQLLPIFTTDILENVVYDTDRFGFPPAAVHGDLWASNIMQPCEDIARLLSLNTTGIYRRANTQRLLKRYTDKVTEFMDGKALFTLQTIEQAYEEAMPYVATYTGFGAPMYYNMPSVVGHGAEKAANQLELLSRVHMFFQDTLTVINKHNKTQ</sequence>
<reference evidence="3" key="1">
    <citation type="submission" date="2022-11" db="UniProtKB">
        <authorList>
            <consortium name="WormBaseParasite"/>
        </authorList>
    </citation>
    <scope>IDENTIFICATION</scope>
</reference>
<keyword evidence="2" id="KW-1185">Reference proteome</keyword>
<organism evidence="2 3">
    <name type="scientific">Ditylenchus dipsaci</name>
    <dbReference type="NCBI Taxonomy" id="166011"/>
    <lineage>
        <taxon>Eukaryota</taxon>
        <taxon>Metazoa</taxon>
        <taxon>Ecdysozoa</taxon>
        <taxon>Nematoda</taxon>
        <taxon>Chromadorea</taxon>
        <taxon>Rhabditida</taxon>
        <taxon>Tylenchina</taxon>
        <taxon>Tylenchomorpha</taxon>
        <taxon>Sphaerularioidea</taxon>
        <taxon>Anguinidae</taxon>
        <taxon>Anguininae</taxon>
        <taxon>Ditylenchus</taxon>
    </lineage>
</organism>
<evidence type="ECO:0000313" key="2">
    <source>
        <dbReference type="Proteomes" id="UP000887574"/>
    </source>
</evidence>
<evidence type="ECO:0000313" key="3">
    <source>
        <dbReference type="WBParaSite" id="jg11730"/>
    </source>
</evidence>
<accession>A0A915CR22</accession>
<dbReference type="AlphaFoldDB" id="A0A915CR22"/>
<dbReference type="InterPro" id="IPR015897">
    <property type="entry name" value="CHK_kinase-like"/>
</dbReference>
<dbReference type="Proteomes" id="UP000887574">
    <property type="component" value="Unplaced"/>
</dbReference>
<feature type="domain" description="CHK kinase-like" evidence="1">
    <location>
        <begin position="136"/>
        <end position="294"/>
    </location>
</feature>
<protein>
    <submittedName>
        <fullName evidence="3">CHK kinase-like domain-containing protein</fullName>
    </submittedName>
</protein>
<dbReference type="PANTHER" id="PTHR23020">
    <property type="entry name" value="UNCHARACTERIZED NUCLEAR HORMONE RECEPTOR-RELATED"/>
    <property type="match status" value="1"/>
</dbReference>
<name>A0A915CR22_9BILA</name>
<dbReference type="SUPFAM" id="SSF56112">
    <property type="entry name" value="Protein kinase-like (PK-like)"/>
    <property type="match status" value="1"/>
</dbReference>
<evidence type="ECO:0000259" key="1">
    <source>
        <dbReference type="SMART" id="SM00587"/>
    </source>
</evidence>
<dbReference type="SMART" id="SM00587">
    <property type="entry name" value="CHK"/>
    <property type="match status" value="1"/>
</dbReference>